<dbReference type="InterPro" id="IPR021725">
    <property type="entry name" value="Cdd1"/>
</dbReference>
<evidence type="ECO:0000313" key="2">
    <source>
        <dbReference type="Proteomes" id="UP001139179"/>
    </source>
</evidence>
<dbReference type="EMBL" id="JAMBOL010000003">
    <property type="protein sequence ID" value="MCM3713420.1"/>
    <property type="molecule type" value="Genomic_DNA"/>
</dbReference>
<dbReference type="Proteomes" id="UP001139179">
    <property type="component" value="Unassembled WGS sequence"/>
</dbReference>
<gene>
    <name evidence="1" type="ORF">M3202_04935</name>
</gene>
<name>A0A9X2IMW0_9BACI</name>
<dbReference type="Pfam" id="PF11731">
    <property type="entry name" value="Cdd1"/>
    <property type="match status" value="1"/>
</dbReference>
<protein>
    <submittedName>
        <fullName evidence="1">Helix-hairpin-helix domain-containing protein</fullName>
    </submittedName>
</protein>
<comment type="caution">
    <text evidence="1">The sequence shown here is derived from an EMBL/GenBank/DDBJ whole genome shotgun (WGS) entry which is preliminary data.</text>
</comment>
<evidence type="ECO:0000313" key="1">
    <source>
        <dbReference type="EMBL" id="MCM3713420.1"/>
    </source>
</evidence>
<proteinExistence type="predicted"/>
<dbReference type="RefSeq" id="WP_251222244.1">
    <property type="nucleotide sequence ID" value="NZ_JAMBOL010000003.1"/>
</dbReference>
<organism evidence="1 2">
    <name type="scientific">Halalkalibacter oceani</name>
    <dbReference type="NCBI Taxonomy" id="1653776"/>
    <lineage>
        <taxon>Bacteria</taxon>
        <taxon>Bacillati</taxon>
        <taxon>Bacillota</taxon>
        <taxon>Bacilli</taxon>
        <taxon>Bacillales</taxon>
        <taxon>Bacillaceae</taxon>
        <taxon>Halalkalibacter</taxon>
    </lineage>
</organism>
<keyword evidence="2" id="KW-1185">Reference proteome</keyword>
<sequence length="152" mass="17701">MSSYPKLPLTAAEKATLKKEKVKRCDIHSFRPDQLANLLHIPVERAKTLKGLAEFQTVPSIGPKLAEKLLYQLNIFSLYEIKDKNGAELFDELEQHLGVWTDACVEDQLRCVIHYANHPNSQKQWFDFTEQRKKERDITGYPTNRPQTAWYK</sequence>
<accession>A0A9X2IMW0</accession>
<dbReference type="AlphaFoldDB" id="A0A9X2IMW0"/>
<reference evidence="1" key="1">
    <citation type="submission" date="2022-05" db="EMBL/GenBank/DDBJ databases">
        <title>Comparative Genomics of Spacecraft Associated Microbes.</title>
        <authorList>
            <person name="Tran M.T."/>
            <person name="Wright A."/>
            <person name="Seuylemezian A."/>
            <person name="Eisen J."/>
            <person name="Coil D."/>
        </authorList>
    </citation>
    <scope>NUCLEOTIDE SEQUENCE</scope>
    <source>
        <strain evidence="1">214.1.1</strain>
    </source>
</reference>